<keyword evidence="3" id="KW-1185">Reference proteome</keyword>
<feature type="region of interest" description="Disordered" evidence="1">
    <location>
        <begin position="1"/>
        <end position="31"/>
    </location>
</feature>
<evidence type="ECO:0000256" key="1">
    <source>
        <dbReference type="SAM" id="MobiDB-lite"/>
    </source>
</evidence>
<evidence type="ECO:0000313" key="2">
    <source>
        <dbReference type="EMBL" id="PIN25497.1"/>
    </source>
</evidence>
<sequence length="102" mass="12011">MVEDRERGHQYDEIKSKNSQDQKNMEQSQSSPYFSTVNINLTHRQRIPSETVFPRLLKVIAYSNLIIGPLYQFPPKATIQDCRYFKRMVLKGYCCFTKSKVT</sequence>
<protein>
    <submittedName>
        <fullName evidence="2">Uncharacterized protein</fullName>
    </submittedName>
</protein>
<evidence type="ECO:0000313" key="3">
    <source>
        <dbReference type="Proteomes" id="UP000231279"/>
    </source>
</evidence>
<feature type="compositionally biased region" description="Basic and acidic residues" evidence="1">
    <location>
        <begin position="1"/>
        <end position="24"/>
    </location>
</feature>
<accession>A0A2G9I6V1</accession>
<dbReference type="Proteomes" id="UP000231279">
    <property type="component" value="Unassembled WGS sequence"/>
</dbReference>
<organism evidence="2 3">
    <name type="scientific">Handroanthus impetiginosus</name>
    <dbReference type="NCBI Taxonomy" id="429701"/>
    <lineage>
        <taxon>Eukaryota</taxon>
        <taxon>Viridiplantae</taxon>
        <taxon>Streptophyta</taxon>
        <taxon>Embryophyta</taxon>
        <taxon>Tracheophyta</taxon>
        <taxon>Spermatophyta</taxon>
        <taxon>Magnoliopsida</taxon>
        <taxon>eudicotyledons</taxon>
        <taxon>Gunneridae</taxon>
        <taxon>Pentapetalae</taxon>
        <taxon>asterids</taxon>
        <taxon>lamiids</taxon>
        <taxon>Lamiales</taxon>
        <taxon>Bignoniaceae</taxon>
        <taxon>Crescentiina</taxon>
        <taxon>Tabebuia alliance</taxon>
        <taxon>Handroanthus</taxon>
    </lineage>
</organism>
<name>A0A2G9I6V1_9LAMI</name>
<dbReference type="AlphaFoldDB" id="A0A2G9I6V1"/>
<gene>
    <name evidence="2" type="ORF">CDL12_01764</name>
</gene>
<proteinExistence type="predicted"/>
<comment type="caution">
    <text evidence="2">The sequence shown here is derived from an EMBL/GenBank/DDBJ whole genome shotgun (WGS) entry which is preliminary data.</text>
</comment>
<reference evidence="3" key="1">
    <citation type="journal article" date="2018" name="Gigascience">
        <title>Genome assembly of the Pink Ipe (Handroanthus impetiginosus, Bignoniaceae), a highly valued, ecologically keystone Neotropical timber forest tree.</title>
        <authorList>
            <person name="Silva-Junior O.B."/>
            <person name="Grattapaglia D."/>
            <person name="Novaes E."/>
            <person name="Collevatti R.G."/>
        </authorList>
    </citation>
    <scope>NUCLEOTIDE SEQUENCE [LARGE SCALE GENOMIC DNA]</scope>
    <source>
        <strain evidence="3">cv. UFG-1</strain>
    </source>
</reference>
<dbReference type="EMBL" id="NKXS01000227">
    <property type="protein sequence ID" value="PIN25497.1"/>
    <property type="molecule type" value="Genomic_DNA"/>
</dbReference>